<feature type="signal peptide" evidence="1">
    <location>
        <begin position="1"/>
        <end position="22"/>
    </location>
</feature>
<gene>
    <name evidence="3" type="ORF">HU752_019305</name>
</gene>
<dbReference type="EMBL" id="CP077093">
    <property type="protein sequence ID" value="QXI26108.1"/>
    <property type="molecule type" value="Genomic_DNA"/>
</dbReference>
<feature type="domain" description="Alginate lyase 2" evidence="2">
    <location>
        <begin position="35"/>
        <end position="247"/>
    </location>
</feature>
<dbReference type="Proteomes" id="UP000634530">
    <property type="component" value="Chromosome"/>
</dbReference>
<reference evidence="3 4" key="1">
    <citation type="journal article" date="2020" name="Microorganisms">
        <title>Reliable Identification of Environmental Pseudomonas Isolates Using the rpoD Gene.</title>
        <authorList>
            <consortium name="The Broad Institute Genome Sequencing Platform"/>
            <person name="Girard L."/>
            <person name="Lood C."/>
            <person name="Rokni-Zadeh H."/>
            <person name="van Noort V."/>
            <person name="Lavigne R."/>
            <person name="De Mot R."/>
        </authorList>
    </citation>
    <scope>NUCLEOTIDE SEQUENCE [LARGE SCALE GENOMIC DNA]</scope>
    <source>
        <strain evidence="3 4">RW8P3</strain>
    </source>
</reference>
<evidence type="ECO:0000259" key="2">
    <source>
        <dbReference type="Pfam" id="PF08787"/>
    </source>
</evidence>
<name>A0A9E6PHC8_9PSED</name>
<evidence type="ECO:0000313" key="3">
    <source>
        <dbReference type="EMBL" id="QXI26108.1"/>
    </source>
</evidence>
<dbReference type="GO" id="GO:0016829">
    <property type="term" value="F:lyase activity"/>
    <property type="evidence" value="ECO:0007669"/>
    <property type="project" value="UniProtKB-KW"/>
</dbReference>
<dbReference type="SUPFAM" id="SSF49899">
    <property type="entry name" value="Concanavalin A-like lectins/glucanases"/>
    <property type="match status" value="1"/>
</dbReference>
<accession>A0A9E6PHC8</accession>
<protein>
    <submittedName>
        <fullName evidence="3">Polysaccharide lyase family 7 protein</fullName>
    </submittedName>
</protein>
<dbReference type="Gene3D" id="2.60.120.200">
    <property type="match status" value="1"/>
</dbReference>
<keyword evidence="1" id="KW-0732">Signal</keyword>
<reference evidence="3 4" key="2">
    <citation type="journal article" date="2021" name="Microorganisms">
        <title>The Ever-Expanding Pseudomonas Genus: Description of 43 New Species and Partition of the Pseudomonas putida Group.</title>
        <authorList>
            <person name="Girard L."/>
            <person name="Lood C."/>
            <person name="Hofte M."/>
            <person name="Vandamme P."/>
            <person name="Rokni-Zadeh H."/>
            <person name="van Noort V."/>
            <person name="Lavigne R."/>
            <person name="De Mot R."/>
        </authorList>
    </citation>
    <scope>NUCLEOTIDE SEQUENCE [LARGE SCALE GENOMIC DNA]</scope>
    <source>
        <strain evidence="3 4">RW8P3</strain>
    </source>
</reference>
<feature type="chain" id="PRO_5038497867" evidence="1">
    <location>
        <begin position="23"/>
        <end position="247"/>
    </location>
</feature>
<dbReference type="InterPro" id="IPR013320">
    <property type="entry name" value="ConA-like_dom_sf"/>
</dbReference>
<dbReference type="KEGG" id="pvw:HU752_019305"/>
<keyword evidence="4" id="KW-1185">Reference proteome</keyword>
<dbReference type="Pfam" id="PF08787">
    <property type="entry name" value="Alginate_lyase2"/>
    <property type="match status" value="1"/>
</dbReference>
<evidence type="ECO:0000256" key="1">
    <source>
        <dbReference type="SAM" id="SignalP"/>
    </source>
</evidence>
<dbReference type="RefSeq" id="WP_186679270.1">
    <property type="nucleotide sequence ID" value="NZ_CP077093.1"/>
</dbReference>
<keyword evidence="3" id="KW-0456">Lyase</keyword>
<evidence type="ECO:0000313" key="4">
    <source>
        <dbReference type="Proteomes" id="UP000634530"/>
    </source>
</evidence>
<proteinExistence type="predicted"/>
<dbReference type="AlphaFoldDB" id="A0A9E6PHC8"/>
<sequence>MTRKKWALGVSGCFFWSSILLAHALDPGAAPGKNFDLSSYRLQTFDRKLQVLQVQSIDSYQDPFFFTDPVTGEMIFRVPSGAGHTAHSKYPRVELRQISSWFMTMNPSKPHVQTVKLRVVNEPARGGLIFAQIHGEETGGSEALKLRWRQGTIEVGFKEHYGDEESRTVMLKGLSLGDTITCRITVLNADLTVEVESGTASSKKTLHYDLPSWRDIPLYFKVGVYSQDDQADSSYSSAAVLELTNSH</sequence>
<dbReference type="InterPro" id="IPR014895">
    <property type="entry name" value="Alginate_lyase_2"/>
</dbReference>
<organism evidence="3 4">
    <name type="scientific">Pseudomonas vanderleydeniana</name>
    <dbReference type="NCBI Taxonomy" id="2745495"/>
    <lineage>
        <taxon>Bacteria</taxon>
        <taxon>Pseudomonadati</taxon>
        <taxon>Pseudomonadota</taxon>
        <taxon>Gammaproteobacteria</taxon>
        <taxon>Pseudomonadales</taxon>
        <taxon>Pseudomonadaceae</taxon>
        <taxon>Pseudomonas</taxon>
    </lineage>
</organism>